<keyword evidence="3" id="KW-0496">Mitochondrion</keyword>
<evidence type="ECO:0000256" key="2">
    <source>
        <dbReference type="ARBA" id="ARBA00022980"/>
    </source>
</evidence>
<evidence type="ECO:0000313" key="5">
    <source>
        <dbReference type="EMBL" id="RCN48877.1"/>
    </source>
</evidence>
<evidence type="ECO:0000256" key="4">
    <source>
        <dbReference type="ARBA" id="ARBA00023274"/>
    </source>
</evidence>
<comment type="caution">
    <text evidence="5">The sequence shown here is derived from an EMBL/GenBank/DDBJ whole genome shotgun (WGS) entry which is preliminary data.</text>
</comment>
<dbReference type="PANTHER" id="PTHR13014">
    <property type="entry name" value="MITOCHONDRIAL 28S RIBOSOMAL PROTEIN S30/P52 PRO-APOTOTIC PROTEIN"/>
    <property type="match status" value="1"/>
</dbReference>
<name>A0A368H0Z2_ANCCA</name>
<dbReference type="GO" id="GO:0003735">
    <property type="term" value="F:structural constituent of ribosome"/>
    <property type="evidence" value="ECO:0007669"/>
    <property type="project" value="InterPro"/>
</dbReference>
<dbReference type="EMBL" id="JOJR01000041">
    <property type="protein sequence ID" value="RCN48877.1"/>
    <property type="molecule type" value="Genomic_DNA"/>
</dbReference>
<keyword evidence="6" id="KW-1185">Reference proteome</keyword>
<keyword evidence="4" id="KW-0687">Ribonucleoprotein</keyword>
<evidence type="ECO:0000256" key="1">
    <source>
        <dbReference type="ARBA" id="ARBA00004173"/>
    </source>
</evidence>
<reference evidence="5 6" key="1">
    <citation type="submission" date="2014-10" db="EMBL/GenBank/DDBJ databases">
        <title>Draft genome of the hookworm Ancylostoma caninum.</title>
        <authorList>
            <person name="Mitreva M."/>
        </authorList>
    </citation>
    <scope>NUCLEOTIDE SEQUENCE [LARGE SCALE GENOMIC DNA]</scope>
    <source>
        <strain evidence="5 6">Baltimore</strain>
    </source>
</reference>
<comment type="subcellular location">
    <subcellularLocation>
        <location evidence="1">Mitochondrion</location>
    </subcellularLocation>
</comment>
<dbReference type="GO" id="GO:0006412">
    <property type="term" value="P:translation"/>
    <property type="evidence" value="ECO:0007669"/>
    <property type="project" value="InterPro"/>
</dbReference>
<dbReference type="OrthoDB" id="7663298at2759"/>
<dbReference type="Proteomes" id="UP000252519">
    <property type="component" value="Unassembled WGS sequence"/>
</dbReference>
<dbReference type="PANTHER" id="PTHR13014:SF3">
    <property type="entry name" value="LARGE RIBOSOMAL SUBUNIT PROTEIN ML65"/>
    <property type="match status" value="1"/>
</dbReference>
<dbReference type="InterPro" id="IPR039982">
    <property type="entry name" value="Ribosomal_mL65"/>
</dbReference>
<evidence type="ECO:0000313" key="6">
    <source>
        <dbReference type="Proteomes" id="UP000252519"/>
    </source>
</evidence>
<dbReference type="Pfam" id="PF07147">
    <property type="entry name" value="PDCD9"/>
    <property type="match status" value="1"/>
</dbReference>
<protein>
    <submittedName>
        <fullName evidence="5">Uncharacterized protein</fullName>
    </submittedName>
</protein>
<dbReference type="GO" id="GO:0005762">
    <property type="term" value="C:mitochondrial large ribosomal subunit"/>
    <property type="evidence" value="ECO:0007669"/>
    <property type="project" value="TreeGrafter"/>
</dbReference>
<gene>
    <name evidence="5" type="ORF">ANCCAN_04986</name>
</gene>
<organism evidence="5 6">
    <name type="scientific">Ancylostoma caninum</name>
    <name type="common">Dog hookworm</name>
    <dbReference type="NCBI Taxonomy" id="29170"/>
    <lineage>
        <taxon>Eukaryota</taxon>
        <taxon>Metazoa</taxon>
        <taxon>Ecdysozoa</taxon>
        <taxon>Nematoda</taxon>
        <taxon>Chromadorea</taxon>
        <taxon>Rhabditida</taxon>
        <taxon>Rhabditina</taxon>
        <taxon>Rhabditomorpha</taxon>
        <taxon>Strongyloidea</taxon>
        <taxon>Ancylostomatidae</taxon>
        <taxon>Ancylostomatinae</taxon>
        <taxon>Ancylostoma</taxon>
    </lineage>
</organism>
<sequence>MDSFTQYTDVTRPFTSQLMLSNGIDFVFAVGQLNTLAINIECDGFDNPKTNVCHVESPIRLYDAYRDGRFYHLTQEGEKEGLNTKVLLRVLQMLLRD</sequence>
<evidence type="ECO:0000256" key="3">
    <source>
        <dbReference type="ARBA" id="ARBA00023128"/>
    </source>
</evidence>
<dbReference type="InterPro" id="IPR010793">
    <property type="entry name" value="Ribosomal_mL37/mL65"/>
</dbReference>
<proteinExistence type="predicted"/>
<dbReference type="AlphaFoldDB" id="A0A368H0Z2"/>
<dbReference type="STRING" id="29170.A0A368H0Z2"/>
<accession>A0A368H0Z2</accession>
<keyword evidence="2" id="KW-0689">Ribosomal protein</keyword>